<evidence type="ECO:0000256" key="17">
    <source>
        <dbReference type="SAM" id="Phobius"/>
    </source>
</evidence>
<keyword evidence="5" id="KW-0121">Carboxypeptidase</keyword>
<comment type="subcellular location">
    <subcellularLocation>
        <location evidence="1">Cell membrane</location>
    </subcellularLocation>
</comment>
<dbReference type="GO" id="GO:0071555">
    <property type="term" value="P:cell wall organization"/>
    <property type="evidence" value="ECO:0007669"/>
    <property type="project" value="UniProtKB-KW"/>
</dbReference>
<organism evidence="20 21">
    <name type="scientific">Bacillus oleivorans</name>
    <dbReference type="NCBI Taxonomy" id="1448271"/>
    <lineage>
        <taxon>Bacteria</taxon>
        <taxon>Bacillati</taxon>
        <taxon>Bacillota</taxon>
        <taxon>Bacilli</taxon>
        <taxon>Bacillales</taxon>
        <taxon>Bacillaceae</taxon>
        <taxon>Bacillus</taxon>
    </lineage>
</organism>
<dbReference type="Gene3D" id="3.40.710.10">
    <property type="entry name" value="DD-peptidase/beta-lactamase superfamily"/>
    <property type="match status" value="1"/>
</dbReference>
<gene>
    <name evidence="20" type="ORF">SAMN05877753_101233</name>
</gene>
<evidence type="ECO:0000256" key="6">
    <source>
        <dbReference type="ARBA" id="ARBA00022670"/>
    </source>
</evidence>
<keyword evidence="6" id="KW-0645">Protease</keyword>
<evidence type="ECO:0000256" key="12">
    <source>
        <dbReference type="ARBA" id="ARBA00023136"/>
    </source>
</evidence>
<evidence type="ECO:0000259" key="19">
    <source>
        <dbReference type="Pfam" id="PF00912"/>
    </source>
</evidence>
<keyword evidence="7" id="KW-0328">Glycosyltransferase</keyword>
<keyword evidence="8" id="KW-0808">Transferase</keyword>
<dbReference type="AlphaFoldDB" id="A0A285CHD7"/>
<dbReference type="GO" id="GO:0009252">
    <property type="term" value="P:peptidoglycan biosynthetic process"/>
    <property type="evidence" value="ECO:0007669"/>
    <property type="project" value="UniProtKB-KW"/>
</dbReference>
<evidence type="ECO:0000256" key="13">
    <source>
        <dbReference type="ARBA" id="ARBA00023268"/>
    </source>
</evidence>
<dbReference type="InterPro" id="IPR012338">
    <property type="entry name" value="Beta-lactam/transpept-like"/>
</dbReference>
<keyword evidence="13" id="KW-0511">Multifunctional enzyme</keyword>
<feature type="domain" description="Penicillin-binding protein transpeptidase" evidence="18">
    <location>
        <begin position="342"/>
        <end position="617"/>
    </location>
</feature>
<dbReference type="PANTHER" id="PTHR32282">
    <property type="entry name" value="BINDING PROTEIN TRANSPEPTIDASE, PUTATIVE-RELATED"/>
    <property type="match status" value="1"/>
</dbReference>
<sequence length="708" mass="79061">MQKILSFKRGEQTMEILTGNHFEKTKKYARALFFLSLLATIIGFIMVSAVFIYAKVLGPPPLVVPKSSLFLADDGEIFGATNPQGEIRHWVSLDHVSEDVQNATISIEDRNFYKHHGFDLKRIAGAALADIQAMSKVQGASTITQQYARNLFLEHDKTWKRKLAEAFYALRLEMNYTKEEILEGYLNTIYYGHGAYGIQAASQFYFGKDADQLSLAEAAMLTGVPKGPSHYSPIINFAKAKARQELILDEMAETEAISAEQAEAAKAEKLTLIGEHPHVQNSFAPYFQDIVRSELVNKLNISEDTIAMGGLTVYTTIDPNLQQFAEKAVKQNMSDESDIQVGFVAMDPVTGYVKALIGGRDYEESTYNRAYQALRQPGSTIKPLLYYAALERGFTPSTTMRSEITTFKYDEGRAEYTPHNFNNHYAEDEITLAQALALSDNVYAVKTHLFLGEEVLAETVKQFGISSEMKKVPSLALGTSGVRVVEMVNAYSMFANGGKKVEPTFIKKVVNEKGEVLYESKPENEQVLDPDIAFVMSSLLRGMFDPKLNDYTSVTGSSIINEITRPYAGKSGSTDTDSWMIGFTPQLTAGVWTGYDEAKEITLTAEKTYAKNIWIDFMEKALDDEPVRTFIPTDGVVGVYVNPDNGKLATESCPVARYTYYIKGTEPTTYCTEHIKEPFDDIEQKPADENSPAGQDQPWYKKLFDWLG</sequence>
<evidence type="ECO:0000256" key="16">
    <source>
        <dbReference type="ARBA" id="ARBA00049902"/>
    </source>
</evidence>
<dbReference type="GO" id="GO:0009002">
    <property type="term" value="F:serine-type D-Ala-D-Ala carboxypeptidase activity"/>
    <property type="evidence" value="ECO:0007669"/>
    <property type="project" value="UniProtKB-EC"/>
</dbReference>
<comment type="similarity">
    <text evidence="2">In the C-terminal section; belongs to the transpeptidase family.</text>
</comment>
<protein>
    <submittedName>
        <fullName evidence="20">1A family penicillin-binding protein</fullName>
    </submittedName>
</protein>
<dbReference type="SUPFAM" id="SSF53955">
    <property type="entry name" value="Lysozyme-like"/>
    <property type="match status" value="1"/>
</dbReference>
<keyword evidence="9" id="KW-0378">Hydrolase</keyword>
<evidence type="ECO:0000256" key="15">
    <source>
        <dbReference type="ARBA" id="ARBA00034000"/>
    </source>
</evidence>
<evidence type="ECO:0000313" key="21">
    <source>
        <dbReference type="Proteomes" id="UP000219546"/>
    </source>
</evidence>
<evidence type="ECO:0000256" key="3">
    <source>
        <dbReference type="ARBA" id="ARBA00007739"/>
    </source>
</evidence>
<dbReference type="GO" id="GO:0008360">
    <property type="term" value="P:regulation of cell shape"/>
    <property type="evidence" value="ECO:0007669"/>
    <property type="project" value="UniProtKB-KW"/>
</dbReference>
<comment type="catalytic activity">
    <reaction evidence="16">
        <text>[GlcNAc-(1-&gt;4)-Mur2Ac(oyl-L-Ala-gamma-D-Glu-L-Lys-D-Ala-D-Ala)](n)-di-trans,octa-cis-undecaprenyl diphosphate + beta-D-GlcNAc-(1-&gt;4)-Mur2Ac(oyl-L-Ala-gamma-D-Glu-L-Lys-D-Ala-D-Ala)-di-trans,octa-cis-undecaprenyl diphosphate = [GlcNAc-(1-&gt;4)-Mur2Ac(oyl-L-Ala-gamma-D-Glu-L-Lys-D-Ala-D-Ala)](n+1)-di-trans,octa-cis-undecaprenyl diphosphate + di-trans,octa-cis-undecaprenyl diphosphate + H(+)</text>
        <dbReference type="Rhea" id="RHEA:23708"/>
        <dbReference type="Rhea" id="RHEA-COMP:9602"/>
        <dbReference type="Rhea" id="RHEA-COMP:9603"/>
        <dbReference type="ChEBI" id="CHEBI:15378"/>
        <dbReference type="ChEBI" id="CHEBI:58405"/>
        <dbReference type="ChEBI" id="CHEBI:60033"/>
        <dbReference type="ChEBI" id="CHEBI:78435"/>
        <dbReference type="EC" id="2.4.99.28"/>
    </reaction>
</comment>
<dbReference type="FunFam" id="1.10.3810.10:FF:000001">
    <property type="entry name" value="Penicillin-binding protein 1A"/>
    <property type="match status" value="1"/>
</dbReference>
<dbReference type="InterPro" id="IPR050396">
    <property type="entry name" value="Glycosyltr_51/Transpeptidase"/>
</dbReference>
<keyword evidence="4" id="KW-1003">Cell membrane</keyword>
<evidence type="ECO:0000256" key="2">
    <source>
        <dbReference type="ARBA" id="ARBA00007090"/>
    </source>
</evidence>
<accession>A0A285CHD7</accession>
<evidence type="ECO:0000256" key="5">
    <source>
        <dbReference type="ARBA" id="ARBA00022645"/>
    </source>
</evidence>
<feature type="transmembrane region" description="Helical" evidence="17">
    <location>
        <begin position="31"/>
        <end position="54"/>
    </location>
</feature>
<dbReference type="Pfam" id="PF00905">
    <property type="entry name" value="Transpeptidase"/>
    <property type="match status" value="1"/>
</dbReference>
<evidence type="ECO:0000313" key="20">
    <source>
        <dbReference type="EMBL" id="SNX66920.1"/>
    </source>
</evidence>
<keyword evidence="21" id="KW-1185">Reference proteome</keyword>
<dbReference type="GO" id="GO:0008658">
    <property type="term" value="F:penicillin binding"/>
    <property type="evidence" value="ECO:0007669"/>
    <property type="project" value="InterPro"/>
</dbReference>
<dbReference type="InterPro" id="IPR023346">
    <property type="entry name" value="Lysozyme-like_dom_sf"/>
</dbReference>
<evidence type="ECO:0000256" key="1">
    <source>
        <dbReference type="ARBA" id="ARBA00004236"/>
    </source>
</evidence>
<evidence type="ECO:0000256" key="4">
    <source>
        <dbReference type="ARBA" id="ARBA00022475"/>
    </source>
</evidence>
<dbReference type="FunFam" id="3.40.710.10:FF:000028">
    <property type="entry name" value="Penicillin-binding protein 1A"/>
    <property type="match status" value="1"/>
</dbReference>
<dbReference type="GO" id="GO:0030288">
    <property type="term" value="C:outer membrane-bounded periplasmic space"/>
    <property type="evidence" value="ECO:0007669"/>
    <property type="project" value="TreeGrafter"/>
</dbReference>
<keyword evidence="12 17" id="KW-0472">Membrane</keyword>
<keyword evidence="17" id="KW-0812">Transmembrane</keyword>
<feature type="domain" description="Glycosyl transferase family 51" evidence="19">
    <location>
        <begin position="77"/>
        <end position="251"/>
    </location>
</feature>
<dbReference type="Pfam" id="PF00912">
    <property type="entry name" value="Transgly"/>
    <property type="match status" value="1"/>
</dbReference>
<dbReference type="InterPro" id="IPR001264">
    <property type="entry name" value="Glyco_trans_51"/>
</dbReference>
<dbReference type="InterPro" id="IPR036950">
    <property type="entry name" value="PBP_transglycosylase"/>
</dbReference>
<evidence type="ECO:0000259" key="18">
    <source>
        <dbReference type="Pfam" id="PF00905"/>
    </source>
</evidence>
<comment type="catalytic activity">
    <reaction evidence="15">
        <text>Preferential cleavage: (Ac)2-L-Lys-D-Ala-|-D-Ala. Also transpeptidation of peptidyl-alanyl moieties that are N-acyl substituents of D-alanine.</text>
        <dbReference type="EC" id="3.4.16.4"/>
    </reaction>
</comment>
<dbReference type="Proteomes" id="UP000219546">
    <property type="component" value="Unassembled WGS sequence"/>
</dbReference>
<dbReference type="Gene3D" id="1.10.3810.10">
    <property type="entry name" value="Biosynthetic peptidoglycan transglycosylase-like"/>
    <property type="match status" value="1"/>
</dbReference>
<dbReference type="SUPFAM" id="SSF56601">
    <property type="entry name" value="beta-lactamase/transpeptidase-like"/>
    <property type="match status" value="1"/>
</dbReference>
<evidence type="ECO:0000256" key="11">
    <source>
        <dbReference type="ARBA" id="ARBA00022984"/>
    </source>
</evidence>
<evidence type="ECO:0000256" key="10">
    <source>
        <dbReference type="ARBA" id="ARBA00022960"/>
    </source>
</evidence>
<dbReference type="NCBIfam" id="TIGR02074">
    <property type="entry name" value="PBP_1a_fam"/>
    <property type="match status" value="1"/>
</dbReference>
<dbReference type="GO" id="GO:0008955">
    <property type="term" value="F:peptidoglycan glycosyltransferase activity"/>
    <property type="evidence" value="ECO:0007669"/>
    <property type="project" value="UniProtKB-EC"/>
</dbReference>
<evidence type="ECO:0000256" key="7">
    <source>
        <dbReference type="ARBA" id="ARBA00022676"/>
    </source>
</evidence>
<comment type="similarity">
    <text evidence="3">In the N-terminal section; belongs to the glycosyltransferase 51 family.</text>
</comment>
<evidence type="ECO:0000256" key="9">
    <source>
        <dbReference type="ARBA" id="ARBA00022801"/>
    </source>
</evidence>
<evidence type="ECO:0000256" key="8">
    <source>
        <dbReference type="ARBA" id="ARBA00022679"/>
    </source>
</evidence>
<dbReference type="GO" id="GO:0006508">
    <property type="term" value="P:proteolysis"/>
    <property type="evidence" value="ECO:0007669"/>
    <property type="project" value="UniProtKB-KW"/>
</dbReference>
<keyword evidence="10" id="KW-0133">Cell shape</keyword>
<name>A0A285CHD7_9BACI</name>
<dbReference type="PANTHER" id="PTHR32282:SF11">
    <property type="entry name" value="PENICILLIN-BINDING PROTEIN 1B"/>
    <property type="match status" value="1"/>
</dbReference>
<dbReference type="GO" id="GO:0005886">
    <property type="term" value="C:plasma membrane"/>
    <property type="evidence" value="ECO:0007669"/>
    <property type="project" value="UniProtKB-SubCell"/>
</dbReference>
<keyword evidence="17" id="KW-1133">Transmembrane helix</keyword>
<keyword evidence="11" id="KW-0573">Peptidoglycan synthesis</keyword>
<dbReference type="EMBL" id="OAOP01000001">
    <property type="protein sequence ID" value="SNX66920.1"/>
    <property type="molecule type" value="Genomic_DNA"/>
</dbReference>
<keyword evidence="14" id="KW-0961">Cell wall biogenesis/degradation</keyword>
<reference evidence="20 21" key="1">
    <citation type="submission" date="2017-08" db="EMBL/GenBank/DDBJ databases">
        <authorList>
            <person name="de Groot N.N."/>
        </authorList>
    </citation>
    <scope>NUCLEOTIDE SEQUENCE [LARGE SCALE GENOMIC DNA]</scope>
    <source>
        <strain evidence="20 21">JC228</strain>
    </source>
</reference>
<dbReference type="InterPro" id="IPR001460">
    <property type="entry name" value="PCN-bd_Tpept"/>
</dbReference>
<proteinExistence type="inferred from homology"/>
<evidence type="ECO:0000256" key="14">
    <source>
        <dbReference type="ARBA" id="ARBA00023316"/>
    </source>
</evidence>